<comment type="caution">
    <text evidence="2">The sequence shown here is derived from an EMBL/GenBank/DDBJ whole genome shotgun (WGS) entry which is preliminary data.</text>
</comment>
<feature type="compositionally biased region" description="Low complexity" evidence="1">
    <location>
        <begin position="47"/>
        <end position="65"/>
    </location>
</feature>
<evidence type="ECO:0000256" key="1">
    <source>
        <dbReference type="SAM" id="MobiDB-lite"/>
    </source>
</evidence>
<feature type="compositionally biased region" description="Basic and acidic residues" evidence="1">
    <location>
        <begin position="11"/>
        <end position="21"/>
    </location>
</feature>
<dbReference type="EMBL" id="CAFZ01001467">
    <property type="protein sequence ID" value="CCA77306.1"/>
    <property type="molecule type" value="Genomic_DNA"/>
</dbReference>
<reference evidence="2 3" key="1">
    <citation type="journal article" date="2011" name="PLoS Pathog.">
        <title>Endophytic Life Strategies Decoded by Genome and Transcriptome Analyses of the Mutualistic Root Symbiont Piriformospora indica.</title>
        <authorList>
            <person name="Zuccaro A."/>
            <person name="Lahrmann U."/>
            <person name="Guldener U."/>
            <person name="Langen G."/>
            <person name="Pfiffi S."/>
            <person name="Biedenkopf D."/>
            <person name="Wong P."/>
            <person name="Samans B."/>
            <person name="Grimm C."/>
            <person name="Basiewicz M."/>
            <person name="Murat C."/>
            <person name="Martin F."/>
            <person name="Kogel K.H."/>
        </authorList>
    </citation>
    <scope>NUCLEOTIDE SEQUENCE [LARGE SCALE GENOMIC DNA]</scope>
    <source>
        <strain evidence="2 3">DSM 11827</strain>
    </source>
</reference>
<dbReference type="AlphaFoldDB" id="G4U163"/>
<protein>
    <submittedName>
        <fullName evidence="2">Uncharacterized protein</fullName>
    </submittedName>
</protein>
<evidence type="ECO:0000313" key="2">
    <source>
        <dbReference type="EMBL" id="CCA77306.1"/>
    </source>
</evidence>
<accession>G4U163</accession>
<dbReference type="HOGENOM" id="CLU_1759529_0_0_1"/>
<evidence type="ECO:0000313" key="3">
    <source>
        <dbReference type="Proteomes" id="UP000007148"/>
    </source>
</evidence>
<gene>
    <name evidence="2" type="ORF">PIIN_11283</name>
</gene>
<keyword evidence="3" id="KW-1185">Reference proteome</keyword>
<dbReference type="Proteomes" id="UP000007148">
    <property type="component" value="Unassembled WGS sequence"/>
</dbReference>
<proteinExistence type="predicted"/>
<feature type="region of interest" description="Disordered" evidence="1">
    <location>
        <begin position="1"/>
        <end position="131"/>
    </location>
</feature>
<sequence length="148" mass="15732">MRAAAIAAANERSERQTRSARESAGPYASTRARSGPDTSSGVRWTTPESESAPARESSPAAQRSAPIPPAMQGSLPDVNRAAPALPTSGARSSDVPAWVQKPGDPTFRLPQGPPPRILKRGENLTGGRTPWKLMPERSLHFHGQANGY</sequence>
<dbReference type="InParanoid" id="G4U163"/>
<organism evidence="2 3">
    <name type="scientific">Serendipita indica (strain DSM 11827)</name>
    <name type="common">Root endophyte fungus</name>
    <name type="synonym">Piriformospora indica</name>
    <dbReference type="NCBI Taxonomy" id="1109443"/>
    <lineage>
        <taxon>Eukaryota</taxon>
        <taxon>Fungi</taxon>
        <taxon>Dikarya</taxon>
        <taxon>Basidiomycota</taxon>
        <taxon>Agaricomycotina</taxon>
        <taxon>Agaricomycetes</taxon>
        <taxon>Sebacinales</taxon>
        <taxon>Serendipitaceae</taxon>
        <taxon>Serendipita</taxon>
    </lineage>
</organism>
<name>G4U163_SERID</name>